<dbReference type="EMBL" id="LQOM01000022">
    <property type="protein sequence ID" value="ORV15300.1"/>
    <property type="molecule type" value="Genomic_DNA"/>
</dbReference>
<keyword evidence="4" id="KW-0479">Metal-binding</keyword>
<dbReference type="SUPFAM" id="SSF88723">
    <property type="entry name" value="PIN domain-like"/>
    <property type="match status" value="1"/>
</dbReference>
<dbReference type="GO" id="GO:0016787">
    <property type="term" value="F:hydrolase activity"/>
    <property type="evidence" value="ECO:0007669"/>
    <property type="project" value="UniProtKB-KW"/>
</dbReference>
<evidence type="ECO:0000313" key="12">
    <source>
        <dbReference type="Proteomes" id="UP000230971"/>
    </source>
</evidence>
<dbReference type="Proteomes" id="UP000193907">
    <property type="component" value="Unassembled WGS sequence"/>
</dbReference>
<keyword evidence="11" id="KW-1185">Reference proteome</keyword>
<evidence type="ECO:0000256" key="1">
    <source>
        <dbReference type="ARBA" id="ARBA00001946"/>
    </source>
</evidence>
<accession>A0A1X1RT67</accession>
<dbReference type="STRING" id="28045.AWB95_07350"/>
<keyword evidence="6" id="KW-0460">Magnesium</keyword>
<dbReference type="PANTHER" id="PTHR33653:SF1">
    <property type="entry name" value="RIBONUCLEASE VAPC2"/>
    <property type="match status" value="1"/>
</dbReference>
<dbReference type="EMBL" id="PDKV01000041">
    <property type="protein sequence ID" value="PIB74234.1"/>
    <property type="molecule type" value="Genomic_DNA"/>
</dbReference>
<gene>
    <name evidence="9" type="ORF">AWB95_07350</name>
    <name evidence="10" type="ORF">CQY23_21790</name>
</gene>
<sequence>MAGTLVDSNVLLDLFTEDPRWCEWSEARLADALDRGATLINPIVYAEVSIAFERIEELEQALPAELEREALPWEAAFLAGKCFIEYRRRGGQKRSPLPDFYIGAHAAVTGRALLTRDPRRYRSFFPRLELISP</sequence>
<comment type="similarity">
    <text evidence="7">Belongs to the PINc/VapC protein family.</text>
</comment>
<evidence type="ECO:0000256" key="2">
    <source>
        <dbReference type="ARBA" id="ARBA00022649"/>
    </source>
</evidence>
<evidence type="ECO:0000313" key="11">
    <source>
        <dbReference type="Proteomes" id="UP000193907"/>
    </source>
</evidence>
<dbReference type="PANTHER" id="PTHR33653">
    <property type="entry name" value="RIBONUCLEASE VAPC2"/>
    <property type="match status" value="1"/>
</dbReference>
<evidence type="ECO:0000256" key="5">
    <source>
        <dbReference type="ARBA" id="ARBA00022801"/>
    </source>
</evidence>
<dbReference type="GO" id="GO:0003677">
    <property type="term" value="F:DNA binding"/>
    <property type="evidence" value="ECO:0007669"/>
    <property type="project" value="UniProtKB-KW"/>
</dbReference>
<dbReference type="Proteomes" id="UP000230971">
    <property type="component" value="Unassembled WGS sequence"/>
</dbReference>
<dbReference type="RefSeq" id="WP_062541369.1">
    <property type="nucleotide sequence ID" value="NZ_BBUN01000388.1"/>
</dbReference>
<organism evidence="9 11">
    <name type="scientific">Mycobacterium celatum</name>
    <dbReference type="NCBI Taxonomy" id="28045"/>
    <lineage>
        <taxon>Bacteria</taxon>
        <taxon>Bacillati</taxon>
        <taxon>Actinomycetota</taxon>
        <taxon>Actinomycetes</taxon>
        <taxon>Mycobacteriales</taxon>
        <taxon>Mycobacteriaceae</taxon>
        <taxon>Mycobacterium</taxon>
    </lineage>
</organism>
<dbReference type="OrthoDB" id="9800524at2"/>
<evidence type="ECO:0000259" key="8">
    <source>
        <dbReference type="Pfam" id="PF01850"/>
    </source>
</evidence>
<keyword evidence="9" id="KW-0238">DNA-binding</keyword>
<protein>
    <submittedName>
        <fullName evidence="9">DNA-binding protein</fullName>
    </submittedName>
    <submittedName>
        <fullName evidence="10">PIN domain-containing protein</fullName>
    </submittedName>
</protein>
<evidence type="ECO:0000313" key="10">
    <source>
        <dbReference type="EMBL" id="PIB74234.1"/>
    </source>
</evidence>
<dbReference type="GO" id="GO:0004518">
    <property type="term" value="F:nuclease activity"/>
    <property type="evidence" value="ECO:0007669"/>
    <property type="project" value="UniProtKB-KW"/>
</dbReference>
<keyword evidence="5" id="KW-0378">Hydrolase</keyword>
<name>A0A1X1RT67_MYCCE</name>
<dbReference type="GO" id="GO:0046872">
    <property type="term" value="F:metal ion binding"/>
    <property type="evidence" value="ECO:0007669"/>
    <property type="project" value="UniProtKB-KW"/>
</dbReference>
<evidence type="ECO:0000313" key="9">
    <source>
        <dbReference type="EMBL" id="ORV15300.1"/>
    </source>
</evidence>
<reference evidence="9 11" key="1">
    <citation type="submission" date="2016-01" db="EMBL/GenBank/DDBJ databases">
        <title>The new phylogeny of the genus Mycobacterium.</title>
        <authorList>
            <person name="Tarcisio F."/>
            <person name="Conor M."/>
            <person name="Antonella G."/>
            <person name="Elisabetta G."/>
            <person name="Giulia F.S."/>
            <person name="Sara T."/>
            <person name="Anna F."/>
            <person name="Clotilde B."/>
            <person name="Roberto B."/>
            <person name="Veronica D.S."/>
            <person name="Fabio R."/>
            <person name="Monica P."/>
            <person name="Olivier J."/>
            <person name="Enrico T."/>
            <person name="Nicola S."/>
        </authorList>
    </citation>
    <scope>NUCLEOTIDE SEQUENCE [LARGE SCALE GENOMIC DNA]</scope>
    <source>
        <strain evidence="9 11">DSM 44243</strain>
    </source>
</reference>
<reference evidence="10 12" key="2">
    <citation type="journal article" date="2017" name="Infect. Genet. Evol.">
        <title>The new phylogeny of the genus Mycobacterium: The old and the news.</title>
        <authorList>
            <person name="Tortoli E."/>
            <person name="Fedrizzi T."/>
            <person name="Meehan C.J."/>
            <person name="Trovato A."/>
            <person name="Grottola A."/>
            <person name="Giacobazzi E."/>
            <person name="Serpini G.F."/>
            <person name="Tagliazucchi S."/>
            <person name="Fabio A."/>
            <person name="Bettua C."/>
            <person name="Bertorelli R."/>
            <person name="Frascaro F."/>
            <person name="De Sanctis V."/>
            <person name="Pecorari M."/>
            <person name="Jousson O."/>
            <person name="Segata N."/>
            <person name="Cirillo D.M."/>
        </authorList>
    </citation>
    <scope>NUCLEOTIDE SEQUENCE [LARGE SCALE GENOMIC DNA]</scope>
    <source>
        <strain evidence="10 12">NCTC 12882</strain>
    </source>
</reference>
<evidence type="ECO:0000256" key="6">
    <source>
        <dbReference type="ARBA" id="ARBA00022842"/>
    </source>
</evidence>
<evidence type="ECO:0000256" key="7">
    <source>
        <dbReference type="ARBA" id="ARBA00038093"/>
    </source>
</evidence>
<keyword evidence="3" id="KW-0540">Nuclease</keyword>
<comment type="cofactor">
    <cofactor evidence="1">
        <name>Mg(2+)</name>
        <dbReference type="ChEBI" id="CHEBI:18420"/>
    </cofactor>
</comment>
<dbReference type="Gene3D" id="3.40.50.1010">
    <property type="entry name" value="5'-nuclease"/>
    <property type="match status" value="1"/>
</dbReference>
<proteinExistence type="inferred from homology"/>
<dbReference type="Pfam" id="PF01850">
    <property type="entry name" value="PIN"/>
    <property type="match status" value="1"/>
</dbReference>
<comment type="caution">
    <text evidence="9">The sequence shown here is derived from an EMBL/GenBank/DDBJ whole genome shotgun (WGS) entry which is preliminary data.</text>
</comment>
<feature type="domain" description="PIN" evidence="8">
    <location>
        <begin position="5"/>
        <end position="119"/>
    </location>
</feature>
<evidence type="ECO:0000256" key="4">
    <source>
        <dbReference type="ARBA" id="ARBA00022723"/>
    </source>
</evidence>
<keyword evidence="2" id="KW-1277">Toxin-antitoxin system</keyword>
<dbReference type="AlphaFoldDB" id="A0A1X1RT67"/>
<evidence type="ECO:0000256" key="3">
    <source>
        <dbReference type="ARBA" id="ARBA00022722"/>
    </source>
</evidence>
<dbReference type="InterPro" id="IPR002716">
    <property type="entry name" value="PIN_dom"/>
</dbReference>
<dbReference type="InterPro" id="IPR029060">
    <property type="entry name" value="PIN-like_dom_sf"/>
</dbReference>
<dbReference type="InterPro" id="IPR050556">
    <property type="entry name" value="Type_II_TA_system_RNase"/>
</dbReference>